<dbReference type="PANTHER" id="PTHR24348">
    <property type="entry name" value="SERINE/THREONINE-PROTEIN KINASE UNC-51-RELATED"/>
    <property type="match status" value="1"/>
</dbReference>
<dbReference type="GO" id="GO:0004674">
    <property type="term" value="F:protein serine/threonine kinase activity"/>
    <property type="evidence" value="ECO:0007669"/>
    <property type="project" value="UniProtKB-KW"/>
</dbReference>
<feature type="region of interest" description="Disordered" evidence="14">
    <location>
        <begin position="574"/>
        <end position="651"/>
    </location>
</feature>
<evidence type="ECO:0000256" key="2">
    <source>
        <dbReference type="ARBA" id="ARBA00012513"/>
    </source>
</evidence>
<dbReference type="InterPro" id="IPR008271">
    <property type="entry name" value="Ser/Thr_kinase_AS"/>
</dbReference>
<feature type="compositionally biased region" description="Polar residues" evidence="14">
    <location>
        <begin position="410"/>
        <end position="433"/>
    </location>
</feature>
<dbReference type="SMART" id="SM00320">
    <property type="entry name" value="WD40"/>
    <property type="match status" value="4"/>
</dbReference>
<evidence type="ECO:0000256" key="14">
    <source>
        <dbReference type="SAM" id="MobiDB-lite"/>
    </source>
</evidence>
<dbReference type="PANTHER" id="PTHR24348:SF22">
    <property type="entry name" value="NON-SPECIFIC SERINE_THREONINE PROTEIN KINASE"/>
    <property type="match status" value="1"/>
</dbReference>
<dbReference type="SUPFAM" id="SSF56112">
    <property type="entry name" value="Protein kinase-like (PK-like)"/>
    <property type="match status" value="1"/>
</dbReference>
<keyword evidence="7" id="KW-0547">Nucleotide-binding</keyword>
<comment type="catalytic activity">
    <reaction evidence="12">
        <text>L-threonyl-[protein] + ATP = O-phospho-L-threonyl-[protein] + ADP + H(+)</text>
        <dbReference type="Rhea" id="RHEA:46608"/>
        <dbReference type="Rhea" id="RHEA-COMP:11060"/>
        <dbReference type="Rhea" id="RHEA-COMP:11605"/>
        <dbReference type="ChEBI" id="CHEBI:15378"/>
        <dbReference type="ChEBI" id="CHEBI:30013"/>
        <dbReference type="ChEBI" id="CHEBI:30616"/>
        <dbReference type="ChEBI" id="CHEBI:61977"/>
        <dbReference type="ChEBI" id="CHEBI:456216"/>
        <dbReference type="EC" id="2.7.11.1"/>
    </reaction>
</comment>
<evidence type="ECO:0000313" key="17">
    <source>
        <dbReference type="Proteomes" id="UP000191285"/>
    </source>
</evidence>
<dbReference type="GO" id="GO:0005829">
    <property type="term" value="C:cytosol"/>
    <property type="evidence" value="ECO:0007669"/>
    <property type="project" value="TreeGrafter"/>
</dbReference>
<proteinExistence type="predicted"/>
<reference evidence="17" key="1">
    <citation type="journal article" date="2017" name="Nat. Microbiol.">
        <title>Global analysis of biosynthetic gene clusters reveals vast potential of secondary metabolite production in Penicillium species.</title>
        <authorList>
            <person name="Nielsen J.C."/>
            <person name="Grijseels S."/>
            <person name="Prigent S."/>
            <person name="Ji B."/>
            <person name="Dainat J."/>
            <person name="Nielsen K.F."/>
            <person name="Frisvad J.C."/>
            <person name="Workman M."/>
            <person name="Nielsen J."/>
        </authorList>
    </citation>
    <scope>NUCLEOTIDE SEQUENCE [LARGE SCALE GENOMIC DNA]</scope>
    <source>
        <strain evidence="17">IBT 24891</strain>
    </source>
</reference>
<feature type="region of interest" description="Disordered" evidence="14">
    <location>
        <begin position="453"/>
        <end position="488"/>
    </location>
</feature>
<evidence type="ECO:0000256" key="12">
    <source>
        <dbReference type="ARBA" id="ARBA00047899"/>
    </source>
</evidence>
<evidence type="ECO:0000256" key="4">
    <source>
        <dbReference type="ARBA" id="ARBA00019599"/>
    </source>
</evidence>
<evidence type="ECO:0000256" key="7">
    <source>
        <dbReference type="ARBA" id="ARBA00022741"/>
    </source>
</evidence>
<dbReference type="InterPro" id="IPR001680">
    <property type="entry name" value="WD40_rpt"/>
</dbReference>
<keyword evidence="6" id="KW-0808">Transferase</keyword>
<comment type="caution">
    <text evidence="16">The sequence shown here is derived from an EMBL/GenBank/DDBJ whole genome shotgun (WGS) entry which is preliminary data.</text>
</comment>
<dbReference type="PROSITE" id="PS50011">
    <property type="entry name" value="PROTEIN_KINASE_DOM"/>
    <property type="match status" value="1"/>
</dbReference>
<keyword evidence="9" id="KW-0067">ATP-binding</keyword>
<feature type="region of interest" description="Disordered" evidence="14">
    <location>
        <begin position="389"/>
        <end position="433"/>
    </location>
</feature>
<dbReference type="AlphaFoldDB" id="A0A1V6TUC5"/>
<dbReference type="GO" id="GO:0010506">
    <property type="term" value="P:regulation of autophagy"/>
    <property type="evidence" value="ECO:0007669"/>
    <property type="project" value="InterPro"/>
</dbReference>
<dbReference type="Proteomes" id="UP000191285">
    <property type="component" value="Unassembled WGS sequence"/>
</dbReference>
<protein>
    <recommendedName>
        <fullName evidence="3">Serine/threonine-protein kinase ATG1</fullName>
        <ecNumber evidence="2">2.7.11.1</ecNumber>
    </recommendedName>
    <alternativeName>
        <fullName evidence="11">Autophagy-related protein 1</fullName>
    </alternativeName>
    <alternativeName>
        <fullName evidence="4">Serine/threonine-protein kinase atg1</fullName>
    </alternativeName>
</protein>
<dbReference type="InterPro" id="IPR011047">
    <property type="entry name" value="Quinoprotein_ADH-like_sf"/>
</dbReference>
<dbReference type="EMBL" id="MLKD01000002">
    <property type="protein sequence ID" value="OQE30002.1"/>
    <property type="molecule type" value="Genomic_DNA"/>
</dbReference>
<keyword evidence="10" id="KW-0072">Autophagy</keyword>
<evidence type="ECO:0000256" key="3">
    <source>
        <dbReference type="ARBA" id="ARBA00018572"/>
    </source>
</evidence>
<dbReference type="STRING" id="303698.A0A1V6TUC5"/>
<keyword evidence="5" id="KW-0723">Serine/threonine-protein kinase</keyword>
<feature type="region of interest" description="Disordered" evidence="14">
    <location>
        <begin position="331"/>
        <end position="377"/>
    </location>
</feature>
<dbReference type="SMART" id="SM00220">
    <property type="entry name" value="S_TKc"/>
    <property type="match status" value="1"/>
</dbReference>
<dbReference type="Pfam" id="PF00069">
    <property type="entry name" value="Pkinase"/>
    <property type="match status" value="1"/>
</dbReference>
<dbReference type="PROSITE" id="PS00108">
    <property type="entry name" value="PROTEIN_KINASE_ST"/>
    <property type="match status" value="1"/>
</dbReference>
<comment type="catalytic activity">
    <reaction evidence="13">
        <text>L-seryl-[protein] + ATP = O-phospho-L-seryl-[protein] + ADP + H(+)</text>
        <dbReference type="Rhea" id="RHEA:17989"/>
        <dbReference type="Rhea" id="RHEA-COMP:9863"/>
        <dbReference type="Rhea" id="RHEA-COMP:11604"/>
        <dbReference type="ChEBI" id="CHEBI:15378"/>
        <dbReference type="ChEBI" id="CHEBI:29999"/>
        <dbReference type="ChEBI" id="CHEBI:30616"/>
        <dbReference type="ChEBI" id="CHEBI:83421"/>
        <dbReference type="ChEBI" id="CHEBI:456216"/>
        <dbReference type="EC" id="2.7.11.1"/>
    </reaction>
</comment>
<evidence type="ECO:0000256" key="1">
    <source>
        <dbReference type="ARBA" id="ARBA00004623"/>
    </source>
</evidence>
<evidence type="ECO:0000256" key="11">
    <source>
        <dbReference type="ARBA" id="ARBA00030237"/>
    </source>
</evidence>
<feature type="domain" description="Protein kinase" evidence="15">
    <location>
        <begin position="47"/>
        <end position="313"/>
    </location>
</feature>
<dbReference type="InterPro" id="IPR000719">
    <property type="entry name" value="Prot_kinase_dom"/>
</dbReference>
<dbReference type="GO" id="GO:0034045">
    <property type="term" value="C:phagophore assembly site membrane"/>
    <property type="evidence" value="ECO:0007669"/>
    <property type="project" value="UniProtKB-SubCell"/>
</dbReference>
<keyword evidence="17" id="KW-1185">Reference proteome</keyword>
<accession>A0A1V6TUC5</accession>
<dbReference type="InterPro" id="IPR015943">
    <property type="entry name" value="WD40/YVTN_repeat-like_dom_sf"/>
</dbReference>
<dbReference type="InterPro" id="IPR045269">
    <property type="entry name" value="Atg1-like"/>
</dbReference>
<evidence type="ECO:0000256" key="8">
    <source>
        <dbReference type="ARBA" id="ARBA00022777"/>
    </source>
</evidence>
<feature type="compositionally biased region" description="Basic and acidic residues" evidence="14">
    <location>
        <begin position="349"/>
        <end position="364"/>
    </location>
</feature>
<keyword evidence="8" id="KW-0418">Kinase</keyword>
<evidence type="ECO:0000313" key="16">
    <source>
        <dbReference type="EMBL" id="OQE30002.1"/>
    </source>
</evidence>
<dbReference type="Gene3D" id="2.130.10.10">
    <property type="entry name" value="YVTN repeat-like/Quinoprotein amine dehydrogenase"/>
    <property type="match status" value="2"/>
</dbReference>
<dbReference type="GO" id="GO:0000045">
    <property type="term" value="P:autophagosome assembly"/>
    <property type="evidence" value="ECO:0007669"/>
    <property type="project" value="TreeGrafter"/>
</dbReference>
<dbReference type="OrthoDB" id="10252171at2759"/>
<dbReference type="GO" id="GO:0005524">
    <property type="term" value="F:ATP binding"/>
    <property type="evidence" value="ECO:0007669"/>
    <property type="project" value="UniProtKB-KW"/>
</dbReference>
<organism evidence="16 17">
    <name type="scientific">Penicillium steckii</name>
    <dbReference type="NCBI Taxonomy" id="303698"/>
    <lineage>
        <taxon>Eukaryota</taxon>
        <taxon>Fungi</taxon>
        <taxon>Dikarya</taxon>
        <taxon>Ascomycota</taxon>
        <taxon>Pezizomycotina</taxon>
        <taxon>Eurotiomycetes</taxon>
        <taxon>Eurotiomycetidae</taxon>
        <taxon>Eurotiales</taxon>
        <taxon>Aspergillaceae</taxon>
        <taxon>Penicillium</taxon>
    </lineage>
</organism>
<dbReference type="Gene3D" id="1.10.510.10">
    <property type="entry name" value="Transferase(Phosphotransferase) domain 1"/>
    <property type="match status" value="1"/>
</dbReference>
<evidence type="ECO:0000256" key="13">
    <source>
        <dbReference type="ARBA" id="ARBA00048679"/>
    </source>
</evidence>
<evidence type="ECO:0000259" key="15">
    <source>
        <dbReference type="PROSITE" id="PS50011"/>
    </source>
</evidence>
<evidence type="ECO:0000256" key="10">
    <source>
        <dbReference type="ARBA" id="ARBA00023006"/>
    </source>
</evidence>
<evidence type="ECO:0000256" key="9">
    <source>
        <dbReference type="ARBA" id="ARBA00022840"/>
    </source>
</evidence>
<dbReference type="InterPro" id="IPR011009">
    <property type="entry name" value="Kinase-like_dom_sf"/>
</dbReference>
<dbReference type="EC" id="2.7.11.1" evidence="2"/>
<dbReference type="SUPFAM" id="SSF50998">
    <property type="entry name" value="Quinoprotein alcohol dehydrogenase-like"/>
    <property type="match status" value="1"/>
</dbReference>
<evidence type="ECO:0000256" key="6">
    <source>
        <dbReference type="ARBA" id="ARBA00022679"/>
    </source>
</evidence>
<evidence type="ECO:0000256" key="5">
    <source>
        <dbReference type="ARBA" id="ARBA00022527"/>
    </source>
</evidence>
<name>A0A1V6TUC5_9EURO</name>
<comment type="subcellular location">
    <subcellularLocation>
        <location evidence="1">Preautophagosomal structure membrane</location>
        <topology evidence="1">Peripheral membrane protein</topology>
    </subcellularLocation>
</comment>
<dbReference type="GO" id="GO:0005776">
    <property type="term" value="C:autophagosome"/>
    <property type="evidence" value="ECO:0007669"/>
    <property type="project" value="TreeGrafter"/>
</dbReference>
<sequence>MTRLPDLVGDSNLETHFLSNCNLETIHIYHESDPTSRRRVVARSEHWKRLKRIGGGGYSTVWLEECYQGSRNGIEIRAVKQIETGGRFNRIDFNRELETIAKFSHPRYQRCFVQSFGWYQSPDHLCIAMEYLELGDLLDYMEDRPRLPESEAQEITFQVLEGLEMMHRNEFAHRDLKPKNILIKSQPPERWWIKIADFGISKRISESSAFSTTLKGTPGFIAPELYGFINSGSPYATDIWSLGEIAFQMLTKKPTFKPIARLSSYAHCREEFPVSILEATGVSSPGKDFIRSLMASDPDNRLTSRQAIEHQWIKRLSELPMLPRAPVLINSTILGESPPTHPQETTGETAEKEDSSTARPRDKVSAQTPDYGKDEIENQDHAANEAEAIYEEEETSGSQTSFPHEETALSIRSTNSKQDSSDGTSLSQITPSSEKYSEEWWNDHLKKAGLLGSTSKEKEMTHTSNAKKPVSSRFRAPSKPATGPEEHQITNAADSVPHYLDTERDNSESFLRESFPGDLIDLAGRKDGDKTVLHQLKVWETPSPPIYQENDIRSLASSFMLPLDLHEAQKSKLDDLAPSHAVRPSFGHSRSADDANSDFQSSSGNEDLHVSTIGLRMQSQKHMRSRTYSDVLETHTPQQETEEESRDPSRGIVALPLIKSDDEIHRRSLMGFRGTSTGANAVVDRIATGLGFRGNPGLNEKQATPSSDSIRFQFSLHVGAKHRRQISYCPRNLRLVTASGEPNGVEVWNVSSRRRLFADNLFKSNSKIAISNTGNLFAATSGNHLTIWNSFDGTSTKIASTEDLKNPQFSHDSKLLAAMSKQKRLHIWRVRYTGRNSCLVKLEKHRTLSFEEHVVAFAFQIKRERIVIALNNAIKIKGVSDSQDDIDGTYHFDPSVMGKSLKPTRSNVDRGLVTAISANGRVAAQSEPDGIIGSILFIRDLTYRADSRSHKFLVSPVIQNMEFSYGGEILATSTKNRDVILWDAFGGKRLTRLENCHPSSITGIFLADKGDLLATCSSSEDIKFWGTDRSVECLVRKGDKGGDERERLLVDGQ</sequence>
<gene>
    <name evidence="16" type="ORF">PENSTE_c002G10307</name>
</gene>